<sequence length="215" mass="25188">MQDPTLLYPDGFHPVQPWMDPSFKHFARHITRTECWPRTYLIDFGLSRRFGPAQGPPMEDVIRGGDKSPPEHLGDGHEIPCNPFPTDIYFLGNLLKRHFVYKDNRQFHVFQRLWLHGPLRFLKPLIHDMTQEDPTLRPTIGEVIERFDKVTRRLSSWQLRRPGQRFHIYARPGQLVRQIVNMLKGVLALPPYTPPTVVPLSPEMRAFYTQANKTE</sequence>
<dbReference type="SUPFAM" id="SSF56112">
    <property type="entry name" value="Protein kinase-like (PK-like)"/>
    <property type="match status" value="1"/>
</dbReference>
<dbReference type="InterPro" id="IPR011009">
    <property type="entry name" value="Kinase-like_dom_sf"/>
</dbReference>
<dbReference type="EMBL" id="JAWWNJ010000109">
    <property type="protein sequence ID" value="KAK6992487.1"/>
    <property type="molecule type" value="Genomic_DNA"/>
</dbReference>
<accession>A0AAV9ZVN8</accession>
<proteinExistence type="predicted"/>
<evidence type="ECO:0000313" key="1">
    <source>
        <dbReference type="EMBL" id="KAK6992487.1"/>
    </source>
</evidence>
<comment type="caution">
    <text evidence="1">The sequence shown here is derived from an EMBL/GenBank/DDBJ whole genome shotgun (WGS) entry which is preliminary data.</text>
</comment>
<keyword evidence="2" id="KW-1185">Reference proteome</keyword>
<protein>
    <recommendedName>
        <fullName evidence="3">Protein kinase domain-containing protein</fullName>
    </recommendedName>
</protein>
<reference evidence="1 2" key="1">
    <citation type="journal article" date="2024" name="J Genomics">
        <title>Draft genome sequencing and assembly of Favolaschia claudopus CIRM-BRFM 2984 isolated from oak limbs.</title>
        <authorList>
            <person name="Navarro D."/>
            <person name="Drula E."/>
            <person name="Chaduli D."/>
            <person name="Cazenave R."/>
            <person name="Ahrendt S."/>
            <person name="Wang J."/>
            <person name="Lipzen A."/>
            <person name="Daum C."/>
            <person name="Barry K."/>
            <person name="Grigoriev I.V."/>
            <person name="Favel A."/>
            <person name="Rosso M.N."/>
            <person name="Martin F."/>
        </authorList>
    </citation>
    <scope>NUCLEOTIDE SEQUENCE [LARGE SCALE GENOMIC DNA]</scope>
    <source>
        <strain evidence="1 2">CIRM-BRFM 2984</strain>
    </source>
</reference>
<evidence type="ECO:0000313" key="2">
    <source>
        <dbReference type="Proteomes" id="UP001362999"/>
    </source>
</evidence>
<dbReference type="AlphaFoldDB" id="A0AAV9ZVN8"/>
<evidence type="ECO:0008006" key="3">
    <source>
        <dbReference type="Google" id="ProtNLM"/>
    </source>
</evidence>
<gene>
    <name evidence="1" type="ORF">R3P38DRAFT_3430699</name>
</gene>
<dbReference type="Gene3D" id="1.10.510.10">
    <property type="entry name" value="Transferase(Phosphotransferase) domain 1"/>
    <property type="match status" value="1"/>
</dbReference>
<dbReference type="Proteomes" id="UP001362999">
    <property type="component" value="Unassembled WGS sequence"/>
</dbReference>
<organism evidence="1 2">
    <name type="scientific">Favolaschia claudopus</name>
    <dbReference type="NCBI Taxonomy" id="2862362"/>
    <lineage>
        <taxon>Eukaryota</taxon>
        <taxon>Fungi</taxon>
        <taxon>Dikarya</taxon>
        <taxon>Basidiomycota</taxon>
        <taxon>Agaricomycotina</taxon>
        <taxon>Agaricomycetes</taxon>
        <taxon>Agaricomycetidae</taxon>
        <taxon>Agaricales</taxon>
        <taxon>Marasmiineae</taxon>
        <taxon>Mycenaceae</taxon>
        <taxon>Favolaschia</taxon>
    </lineage>
</organism>
<name>A0AAV9ZVN8_9AGAR</name>